<dbReference type="PANTHER" id="PTHR40465:SF1">
    <property type="entry name" value="DUF6534 DOMAIN-CONTAINING PROTEIN"/>
    <property type="match status" value="1"/>
</dbReference>
<dbReference type="EMBL" id="KN831845">
    <property type="protein sequence ID" value="KIM34900.1"/>
    <property type="molecule type" value="Genomic_DNA"/>
</dbReference>
<feature type="transmembrane region" description="Helical" evidence="1">
    <location>
        <begin position="86"/>
        <end position="105"/>
    </location>
</feature>
<dbReference type="InterPro" id="IPR045339">
    <property type="entry name" value="DUF6534"/>
</dbReference>
<accession>A0A0C3BDL5</accession>
<evidence type="ECO:0000313" key="4">
    <source>
        <dbReference type="Proteomes" id="UP000053424"/>
    </source>
</evidence>
<keyword evidence="4" id="KW-1185">Reference proteome</keyword>
<dbReference type="STRING" id="686832.A0A0C3BDL5"/>
<reference evidence="4" key="2">
    <citation type="submission" date="2015-01" db="EMBL/GenBank/DDBJ databases">
        <title>Evolutionary Origins and Diversification of the Mycorrhizal Mutualists.</title>
        <authorList>
            <consortium name="DOE Joint Genome Institute"/>
            <consortium name="Mycorrhizal Genomics Consortium"/>
            <person name="Kohler A."/>
            <person name="Kuo A."/>
            <person name="Nagy L.G."/>
            <person name="Floudas D."/>
            <person name="Copeland A."/>
            <person name="Barry K.W."/>
            <person name="Cichocki N."/>
            <person name="Veneault-Fourrey C."/>
            <person name="LaButti K."/>
            <person name="Lindquist E.A."/>
            <person name="Lipzen A."/>
            <person name="Lundell T."/>
            <person name="Morin E."/>
            <person name="Murat C."/>
            <person name="Riley R."/>
            <person name="Ohm R."/>
            <person name="Sun H."/>
            <person name="Tunlid A."/>
            <person name="Henrissat B."/>
            <person name="Grigoriev I.V."/>
            <person name="Hibbett D.S."/>
            <person name="Martin F."/>
        </authorList>
    </citation>
    <scope>NUCLEOTIDE SEQUENCE [LARGE SCALE GENOMIC DNA]</scope>
    <source>
        <strain evidence="4">h7</strain>
    </source>
</reference>
<evidence type="ECO:0000259" key="2">
    <source>
        <dbReference type="Pfam" id="PF20152"/>
    </source>
</evidence>
<name>A0A0C3BDL5_HEBCY</name>
<organism evidence="3 4">
    <name type="scientific">Hebeloma cylindrosporum</name>
    <dbReference type="NCBI Taxonomy" id="76867"/>
    <lineage>
        <taxon>Eukaryota</taxon>
        <taxon>Fungi</taxon>
        <taxon>Dikarya</taxon>
        <taxon>Basidiomycota</taxon>
        <taxon>Agaricomycotina</taxon>
        <taxon>Agaricomycetes</taxon>
        <taxon>Agaricomycetidae</taxon>
        <taxon>Agaricales</taxon>
        <taxon>Agaricineae</taxon>
        <taxon>Hymenogastraceae</taxon>
        <taxon>Hebeloma</taxon>
    </lineage>
</organism>
<evidence type="ECO:0000256" key="1">
    <source>
        <dbReference type="SAM" id="Phobius"/>
    </source>
</evidence>
<gene>
    <name evidence="3" type="ORF">M413DRAFT_32922</name>
</gene>
<dbReference type="AlphaFoldDB" id="A0A0C3BDL5"/>
<protein>
    <recommendedName>
        <fullName evidence="2">DUF6534 domain-containing protein</fullName>
    </recommendedName>
</protein>
<evidence type="ECO:0000313" key="3">
    <source>
        <dbReference type="EMBL" id="KIM34900.1"/>
    </source>
</evidence>
<dbReference type="Proteomes" id="UP000053424">
    <property type="component" value="Unassembled WGS sequence"/>
</dbReference>
<keyword evidence="1" id="KW-0472">Membrane</keyword>
<keyword evidence="1" id="KW-0812">Transmembrane</keyword>
<feature type="transmembrane region" description="Helical" evidence="1">
    <location>
        <begin position="216"/>
        <end position="240"/>
    </location>
</feature>
<dbReference type="Pfam" id="PF20152">
    <property type="entry name" value="DUF6534"/>
    <property type="match status" value="1"/>
</dbReference>
<feature type="transmembrane region" description="Helical" evidence="1">
    <location>
        <begin position="12"/>
        <end position="31"/>
    </location>
</feature>
<sequence length="313" mass="34387">MPSLDSTIGAGYLGTLAAAILYGVTSVQAFLYFHDSRGDGRPLLAMVFFLWIIDTIHLGFTAHGLYFYLITSFGDFRVLLSPTWTILAQVYLTTISTLIARGFFARRVFVLCGRNRVAAIVLSTIITILALCVFGFGCAFASKSFVLKTYEEMNKASFMLYTSFGCAVVADTLIAVSLCTLLVRSRTGFKRYGYSYTPIFIDLYLSSSTDSIVTMLMAFTINTGLLTSLGAIACFVTYAIWPQRFIFMGIYFALSKLYINSLLASLNARGSLRGQSYEASTMPHGIDTPIVFPMKATSPITSTKESRYSGSVV</sequence>
<feature type="domain" description="DUF6534" evidence="2">
    <location>
        <begin position="167"/>
        <end position="270"/>
    </location>
</feature>
<feature type="transmembrane region" description="Helical" evidence="1">
    <location>
        <begin position="246"/>
        <end position="266"/>
    </location>
</feature>
<feature type="transmembrane region" description="Helical" evidence="1">
    <location>
        <begin position="43"/>
        <end position="66"/>
    </location>
</feature>
<feature type="transmembrane region" description="Helical" evidence="1">
    <location>
        <begin position="117"/>
        <end position="142"/>
    </location>
</feature>
<dbReference type="PANTHER" id="PTHR40465">
    <property type="entry name" value="CHROMOSOME 1, WHOLE GENOME SHOTGUN SEQUENCE"/>
    <property type="match status" value="1"/>
</dbReference>
<keyword evidence="1" id="KW-1133">Transmembrane helix</keyword>
<proteinExistence type="predicted"/>
<feature type="transmembrane region" description="Helical" evidence="1">
    <location>
        <begin position="162"/>
        <end position="183"/>
    </location>
</feature>
<dbReference type="HOGENOM" id="CLU_046025_5_4_1"/>
<reference evidence="3 4" key="1">
    <citation type="submission" date="2014-04" db="EMBL/GenBank/DDBJ databases">
        <authorList>
            <consortium name="DOE Joint Genome Institute"/>
            <person name="Kuo A."/>
            <person name="Gay G."/>
            <person name="Dore J."/>
            <person name="Kohler A."/>
            <person name="Nagy L.G."/>
            <person name="Floudas D."/>
            <person name="Copeland A."/>
            <person name="Barry K.W."/>
            <person name="Cichocki N."/>
            <person name="Veneault-Fourrey C."/>
            <person name="LaButti K."/>
            <person name="Lindquist E.A."/>
            <person name="Lipzen A."/>
            <person name="Lundell T."/>
            <person name="Morin E."/>
            <person name="Murat C."/>
            <person name="Sun H."/>
            <person name="Tunlid A."/>
            <person name="Henrissat B."/>
            <person name="Grigoriev I.V."/>
            <person name="Hibbett D.S."/>
            <person name="Martin F."/>
            <person name="Nordberg H.P."/>
            <person name="Cantor M.N."/>
            <person name="Hua S.X."/>
        </authorList>
    </citation>
    <scope>NUCLEOTIDE SEQUENCE [LARGE SCALE GENOMIC DNA]</scope>
    <source>
        <strain evidence="4">h7</strain>
    </source>
</reference>
<dbReference type="OrthoDB" id="2535105at2759"/>